<dbReference type="FunFam" id="3.40.50.1240:FF:000003">
    <property type="entry name" value="2,3-bisphosphoglycerate-dependent phosphoglycerate mutase"/>
    <property type="match status" value="1"/>
</dbReference>
<evidence type="ECO:0000256" key="10">
    <source>
        <dbReference type="RuleBase" id="RU004512"/>
    </source>
</evidence>
<dbReference type="RefSeq" id="WP_243866712.1">
    <property type="nucleotide sequence ID" value="NZ_SOCP01000010.1"/>
</dbReference>
<feature type="binding site" evidence="6 8">
    <location>
        <begin position="189"/>
        <end position="190"/>
    </location>
    <ligand>
        <name>substrate</name>
    </ligand>
</feature>
<sequence length="253" mass="28091">MSGSMYGSSVGTLVLLRHGESVWNAENLFTGWVDVPLSEKGEKEARRGGELLREAGLLPDVVHTSVLRRAIATANLALDVADRHWIPVRRDWRLNERHYGALQGKNKKQTLAEFGEDQFMQWRRSYDTPPPEIELGSEFSQDADPRYAGIDSPRTECLKDVVARMLPYWESSVVPDLRSGRTVLLAAHGNSLRALVKYLDKVSEEAIAGLNIPTGIPLRYDLSEQLEPLNPGGTYLDPEEAEKAAAAVANQGR</sequence>
<feature type="binding site" evidence="6 8">
    <location>
        <position position="107"/>
    </location>
    <ligand>
        <name>substrate</name>
    </ligand>
</feature>
<feature type="binding site" evidence="6 8">
    <location>
        <begin position="30"/>
        <end position="31"/>
    </location>
    <ligand>
        <name>substrate</name>
    </ligand>
</feature>
<dbReference type="NCBIfam" id="NF010718">
    <property type="entry name" value="PRK14120.1"/>
    <property type="match status" value="1"/>
</dbReference>
<protein>
    <recommendedName>
        <fullName evidence="6 10">2,3-bisphosphoglycerate-dependent phosphoglycerate mutase</fullName>
        <shortName evidence="6">BPG-dependent PGAM</shortName>
        <shortName evidence="6">PGAM</shortName>
        <shortName evidence="6">Phosphoglyceromutase</shortName>
        <shortName evidence="6">dPGM</shortName>
        <ecNumber evidence="6 10">5.4.2.11</ecNumber>
    </recommendedName>
</protein>
<evidence type="ECO:0000256" key="4">
    <source>
        <dbReference type="ARBA" id="ARBA00023152"/>
    </source>
</evidence>
<dbReference type="Gene3D" id="3.40.50.1240">
    <property type="entry name" value="Phosphoglycerate mutase-like"/>
    <property type="match status" value="1"/>
</dbReference>
<feature type="binding site" evidence="6 8">
    <location>
        <position position="69"/>
    </location>
    <ligand>
        <name>substrate</name>
    </ligand>
</feature>
<feature type="binding site" evidence="6 8">
    <location>
        <begin position="17"/>
        <end position="24"/>
    </location>
    <ligand>
        <name>substrate</name>
    </ligand>
</feature>
<reference evidence="11 12" key="1">
    <citation type="submission" date="2019-03" db="EMBL/GenBank/DDBJ databases">
        <title>Genomic Encyclopedia of Archaeal and Bacterial Type Strains, Phase II (KMG-II): from individual species to whole genera.</title>
        <authorList>
            <person name="Goeker M."/>
        </authorList>
    </citation>
    <scope>NUCLEOTIDE SEQUENCE [LARGE SCALE GENOMIC DNA]</scope>
    <source>
        <strain evidence="11 12">DSM 45499</strain>
    </source>
</reference>
<dbReference type="CDD" id="cd07067">
    <property type="entry name" value="HP_PGM_like"/>
    <property type="match status" value="1"/>
</dbReference>
<keyword evidence="4 6" id="KW-0324">Glycolysis</keyword>
<dbReference type="HAMAP" id="MF_01039">
    <property type="entry name" value="PGAM_GpmA"/>
    <property type="match status" value="1"/>
</dbReference>
<dbReference type="Proteomes" id="UP000294927">
    <property type="component" value="Unassembled WGS sequence"/>
</dbReference>
<evidence type="ECO:0000256" key="6">
    <source>
        <dbReference type="HAMAP-Rule" id="MF_01039"/>
    </source>
</evidence>
<keyword evidence="12" id="KW-1185">Reference proteome</keyword>
<dbReference type="GO" id="GO:0004619">
    <property type="term" value="F:phosphoglycerate mutase activity"/>
    <property type="evidence" value="ECO:0007669"/>
    <property type="project" value="UniProtKB-UniRule"/>
</dbReference>
<dbReference type="InterPro" id="IPR005952">
    <property type="entry name" value="Phosphogly_mut1"/>
</dbReference>
<comment type="function">
    <text evidence="6 10">Catalyzes the interconversion of 2-phosphoglycerate and 3-phosphoglycerate.</text>
</comment>
<keyword evidence="3 6" id="KW-0312">Gluconeogenesis</keyword>
<evidence type="ECO:0000256" key="2">
    <source>
        <dbReference type="ARBA" id="ARBA00006717"/>
    </source>
</evidence>
<evidence type="ECO:0000256" key="8">
    <source>
        <dbReference type="PIRSR" id="PIRSR613078-2"/>
    </source>
</evidence>
<dbReference type="InterPro" id="IPR029033">
    <property type="entry name" value="His_PPase_superfam"/>
</dbReference>
<dbReference type="NCBIfam" id="NF010713">
    <property type="entry name" value="PRK14115.1"/>
    <property type="match status" value="1"/>
</dbReference>
<dbReference type="PROSITE" id="PS00175">
    <property type="entry name" value="PG_MUTASE"/>
    <property type="match status" value="1"/>
</dbReference>
<evidence type="ECO:0000256" key="3">
    <source>
        <dbReference type="ARBA" id="ARBA00022432"/>
    </source>
</evidence>
<evidence type="ECO:0000256" key="9">
    <source>
        <dbReference type="PIRSR" id="PIRSR613078-3"/>
    </source>
</evidence>
<evidence type="ECO:0000256" key="5">
    <source>
        <dbReference type="ARBA" id="ARBA00023235"/>
    </source>
</evidence>
<feature type="binding site" evidence="6 8">
    <location>
        <begin position="123"/>
        <end position="124"/>
    </location>
    <ligand>
        <name>substrate</name>
    </ligand>
</feature>
<feature type="active site" description="Proton donor/acceptor" evidence="6 7">
    <location>
        <position position="96"/>
    </location>
</feature>
<evidence type="ECO:0000313" key="12">
    <source>
        <dbReference type="Proteomes" id="UP000294927"/>
    </source>
</evidence>
<dbReference type="GO" id="GO:0006096">
    <property type="term" value="P:glycolytic process"/>
    <property type="evidence" value="ECO:0007669"/>
    <property type="project" value="UniProtKB-UniRule"/>
</dbReference>
<organism evidence="11 12">
    <name type="scientific">Actinophytocola oryzae</name>
    <dbReference type="NCBI Taxonomy" id="502181"/>
    <lineage>
        <taxon>Bacteria</taxon>
        <taxon>Bacillati</taxon>
        <taxon>Actinomycetota</taxon>
        <taxon>Actinomycetes</taxon>
        <taxon>Pseudonocardiales</taxon>
        <taxon>Pseudonocardiaceae</taxon>
    </lineage>
</organism>
<comment type="similarity">
    <text evidence="2 6">Belongs to the phosphoglycerate mutase family. BPG-dependent PGAM subfamily.</text>
</comment>
<dbReference type="InterPro" id="IPR001345">
    <property type="entry name" value="PG/BPGM_mutase_AS"/>
</dbReference>
<comment type="catalytic activity">
    <reaction evidence="1 6 10">
        <text>(2R)-2-phosphoglycerate = (2R)-3-phosphoglycerate</text>
        <dbReference type="Rhea" id="RHEA:15901"/>
        <dbReference type="ChEBI" id="CHEBI:58272"/>
        <dbReference type="ChEBI" id="CHEBI:58289"/>
        <dbReference type="EC" id="5.4.2.11"/>
    </reaction>
</comment>
<comment type="caution">
    <text evidence="11">The sequence shown here is derived from an EMBL/GenBank/DDBJ whole genome shotgun (WGS) entry which is preliminary data.</text>
</comment>
<name>A0A4R7VCX1_9PSEU</name>
<evidence type="ECO:0000256" key="1">
    <source>
        <dbReference type="ARBA" id="ARBA00000380"/>
    </source>
</evidence>
<proteinExistence type="inferred from homology"/>
<comment type="pathway">
    <text evidence="6 10">Carbohydrate degradation; glycolysis; pyruvate from D-glyceraldehyde 3-phosphate: step 3/5.</text>
</comment>
<dbReference type="EC" id="5.4.2.11" evidence="6 10"/>
<dbReference type="AlphaFoldDB" id="A0A4R7VCX1"/>
<evidence type="ECO:0000256" key="7">
    <source>
        <dbReference type="PIRSR" id="PIRSR613078-1"/>
    </source>
</evidence>
<dbReference type="UniPathway" id="UPA00109">
    <property type="reaction ID" value="UER00186"/>
</dbReference>
<dbReference type="Pfam" id="PF00300">
    <property type="entry name" value="His_Phos_1"/>
    <property type="match status" value="1"/>
</dbReference>
<keyword evidence="5 6" id="KW-0413">Isomerase</keyword>
<feature type="binding site" evidence="6 8">
    <location>
        <begin position="96"/>
        <end position="99"/>
    </location>
    <ligand>
        <name>substrate</name>
    </ligand>
</feature>
<dbReference type="SMART" id="SM00855">
    <property type="entry name" value="PGAM"/>
    <property type="match status" value="1"/>
</dbReference>
<dbReference type="GO" id="GO:0006094">
    <property type="term" value="P:gluconeogenesis"/>
    <property type="evidence" value="ECO:0007669"/>
    <property type="project" value="UniProtKB-UniRule"/>
</dbReference>
<dbReference type="InterPro" id="IPR013078">
    <property type="entry name" value="His_Pase_superF_clade-1"/>
</dbReference>
<gene>
    <name evidence="6" type="primary">gpmA</name>
    <name evidence="11" type="ORF">CLV71_110137</name>
</gene>
<feature type="active site" description="Tele-phosphohistidine intermediate" evidence="6 7">
    <location>
        <position position="18"/>
    </location>
</feature>
<dbReference type="PANTHER" id="PTHR11931">
    <property type="entry name" value="PHOSPHOGLYCERATE MUTASE"/>
    <property type="match status" value="1"/>
</dbReference>
<dbReference type="NCBIfam" id="TIGR01258">
    <property type="entry name" value="pgm_1"/>
    <property type="match status" value="1"/>
</dbReference>
<dbReference type="SUPFAM" id="SSF53254">
    <property type="entry name" value="Phosphoglycerate mutase-like"/>
    <property type="match status" value="1"/>
</dbReference>
<feature type="site" description="Transition state stabilizer" evidence="6 9">
    <location>
        <position position="188"/>
    </location>
</feature>
<dbReference type="EMBL" id="SOCP01000010">
    <property type="protein sequence ID" value="TDV46954.1"/>
    <property type="molecule type" value="Genomic_DNA"/>
</dbReference>
<evidence type="ECO:0000313" key="11">
    <source>
        <dbReference type="EMBL" id="TDV46954.1"/>
    </source>
</evidence>
<accession>A0A4R7VCX1</accession>